<dbReference type="InterPro" id="IPR036291">
    <property type="entry name" value="NAD(P)-bd_dom_sf"/>
</dbReference>
<evidence type="ECO:0000256" key="2">
    <source>
        <dbReference type="ARBA" id="ARBA00023002"/>
    </source>
</evidence>
<reference evidence="5" key="1">
    <citation type="submission" date="2020-10" db="EMBL/GenBank/DDBJ databases">
        <title>Diversity and distribution of actinomycetes associated with coral in the coast of Hainan.</title>
        <authorList>
            <person name="Li F."/>
        </authorList>
    </citation>
    <scope>NUCLEOTIDE SEQUENCE</scope>
    <source>
        <strain evidence="5">HNM0983</strain>
    </source>
</reference>
<keyword evidence="6" id="KW-1185">Reference proteome</keyword>
<feature type="domain" description="Ketoreductase" evidence="4">
    <location>
        <begin position="1"/>
        <end position="177"/>
    </location>
</feature>
<proteinExistence type="inferred from homology"/>
<dbReference type="EMBL" id="JADEYC010000007">
    <property type="protein sequence ID" value="MBE9373740.1"/>
    <property type="molecule type" value="Genomic_DNA"/>
</dbReference>
<comment type="similarity">
    <text evidence="1 3">Belongs to the short-chain dehydrogenases/reductases (SDR) family.</text>
</comment>
<accession>A0A929B7Q4</accession>
<dbReference type="AlphaFoldDB" id="A0A929B7Q4"/>
<evidence type="ECO:0000259" key="4">
    <source>
        <dbReference type="SMART" id="SM00822"/>
    </source>
</evidence>
<sequence>MIALVTGAASGMGRIAAQRLAAAGATVAAVDIDTEGLAATALRSPNTRTFRCDIADAEDVATVVERIGAELGPIEHLVHAAGLCRVGPILDQPLDELDRVHRVNYLGTAHLCRAVVPGMVRARRGTVVLFGSLSGWLPSPRLAAYSASKSAVAAYAEVLAAETGASGVRVLCVCPGQVETPLAEGVRAVDSAALGGLRGADPERVLDAVDTALQRNRPPLFLFPGSSRPLAWARRVAPGLLRRAVSAGTR</sequence>
<name>A0A929B7Q4_9PSEU</name>
<dbReference type="GO" id="GO:0016020">
    <property type="term" value="C:membrane"/>
    <property type="evidence" value="ECO:0007669"/>
    <property type="project" value="TreeGrafter"/>
</dbReference>
<evidence type="ECO:0000256" key="1">
    <source>
        <dbReference type="ARBA" id="ARBA00006484"/>
    </source>
</evidence>
<dbReference type="Pfam" id="PF00106">
    <property type="entry name" value="adh_short"/>
    <property type="match status" value="1"/>
</dbReference>
<evidence type="ECO:0000313" key="6">
    <source>
        <dbReference type="Proteomes" id="UP000598360"/>
    </source>
</evidence>
<dbReference type="PANTHER" id="PTHR44196:SF1">
    <property type="entry name" value="DEHYDROGENASE_REDUCTASE SDR FAMILY MEMBER 7B"/>
    <property type="match status" value="1"/>
</dbReference>
<dbReference type="SMART" id="SM00822">
    <property type="entry name" value="PKS_KR"/>
    <property type="match status" value="1"/>
</dbReference>
<dbReference type="Gene3D" id="3.40.50.720">
    <property type="entry name" value="NAD(P)-binding Rossmann-like Domain"/>
    <property type="match status" value="1"/>
</dbReference>
<dbReference type="PROSITE" id="PS00061">
    <property type="entry name" value="ADH_SHORT"/>
    <property type="match status" value="1"/>
</dbReference>
<gene>
    <name evidence="5" type="ORF">IQ251_04665</name>
</gene>
<organism evidence="5 6">
    <name type="scientific">Saccharopolyspora montiporae</name>
    <dbReference type="NCBI Taxonomy" id="2781240"/>
    <lineage>
        <taxon>Bacteria</taxon>
        <taxon>Bacillati</taxon>
        <taxon>Actinomycetota</taxon>
        <taxon>Actinomycetes</taxon>
        <taxon>Pseudonocardiales</taxon>
        <taxon>Pseudonocardiaceae</taxon>
        <taxon>Saccharopolyspora</taxon>
    </lineage>
</organism>
<dbReference type="PRINTS" id="PR00081">
    <property type="entry name" value="GDHRDH"/>
</dbReference>
<dbReference type="RefSeq" id="WP_193927177.1">
    <property type="nucleotide sequence ID" value="NZ_JADEYC010000007.1"/>
</dbReference>
<dbReference type="PANTHER" id="PTHR44196">
    <property type="entry name" value="DEHYDROGENASE/REDUCTASE SDR FAMILY MEMBER 7B"/>
    <property type="match status" value="1"/>
</dbReference>
<dbReference type="CDD" id="cd05233">
    <property type="entry name" value="SDR_c"/>
    <property type="match status" value="1"/>
</dbReference>
<dbReference type="SUPFAM" id="SSF51735">
    <property type="entry name" value="NAD(P)-binding Rossmann-fold domains"/>
    <property type="match status" value="1"/>
</dbReference>
<keyword evidence="2" id="KW-0560">Oxidoreductase</keyword>
<dbReference type="InterPro" id="IPR020904">
    <property type="entry name" value="Sc_DH/Rdtase_CS"/>
</dbReference>
<dbReference type="PRINTS" id="PR00080">
    <property type="entry name" value="SDRFAMILY"/>
</dbReference>
<evidence type="ECO:0000256" key="3">
    <source>
        <dbReference type="RuleBase" id="RU000363"/>
    </source>
</evidence>
<dbReference type="InterPro" id="IPR002347">
    <property type="entry name" value="SDR_fam"/>
</dbReference>
<dbReference type="InterPro" id="IPR057326">
    <property type="entry name" value="KR_dom"/>
</dbReference>
<dbReference type="Proteomes" id="UP000598360">
    <property type="component" value="Unassembled WGS sequence"/>
</dbReference>
<dbReference type="GO" id="GO:0016491">
    <property type="term" value="F:oxidoreductase activity"/>
    <property type="evidence" value="ECO:0007669"/>
    <property type="project" value="UniProtKB-KW"/>
</dbReference>
<evidence type="ECO:0000313" key="5">
    <source>
        <dbReference type="EMBL" id="MBE9373740.1"/>
    </source>
</evidence>
<protein>
    <submittedName>
        <fullName evidence="5">SDR family oxidoreductase</fullName>
    </submittedName>
</protein>
<comment type="caution">
    <text evidence="5">The sequence shown here is derived from an EMBL/GenBank/DDBJ whole genome shotgun (WGS) entry which is preliminary data.</text>
</comment>